<gene>
    <name evidence="1" type="ORF">SAMN05444158_6083</name>
</gene>
<dbReference type="AlphaFoldDB" id="A0A1H2ADU8"/>
<protein>
    <submittedName>
        <fullName evidence="1">Uncharacterized protein</fullName>
    </submittedName>
</protein>
<accession>A0A1H2ADU8</accession>
<evidence type="ECO:0000313" key="2">
    <source>
        <dbReference type="Proteomes" id="UP000243904"/>
    </source>
</evidence>
<dbReference type="Proteomes" id="UP000243904">
    <property type="component" value="Chromosome I"/>
</dbReference>
<name>A0A1H2ADU8_9BRAD</name>
<keyword evidence="2" id="KW-1185">Reference proteome</keyword>
<organism evidence="1 2">
    <name type="scientific">Bradyrhizobium canariense</name>
    <dbReference type="NCBI Taxonomy" id="255045"/>
    <lineage>
        <taxon>Bacteria</taxon>
        <taxon>Pseudomonadati</taxon>
        <taxon>Pseudomonadota</taxon>
        <taxon>Alphaproteobacteria</taxon>
        <taxon>Hyphomicrobiales</taxon>
        <taxon>Nitrobacteraceae</taxon>
        <taxon>Bradyrhizobium</taxon>
    </lineage>
</organism>
<dbReference type="EMBL" id="LT629750">
    <property type="protein sequence ID" value="SDT44123.1"/>
    <property type="molecule type" value="Genomic_DNA"/>
</dbReference>
<sequence length="73" mass="8202">MSALSDFTSIPRAYCPNCRSEMMLSRILPTRTALDLRTFECGKCAHVEKIIVEVDPIKSHALGWLLGELRPPD</sequence>
<reference evidence="2" key="1">
    <citation type="submission" date="2016-10" db="EMBL/GenBank/DDBJ databases">
        <authorList>
            <person name="Varghese N."/>
            <person name="Submissions S."/>
        </authorList>
    </citation>
    <scope>NUCLEOTIDE SEQUENCE [LARGE SCALE GENOMIC DNA]</scope>
    <source>
        <strain evidence="2">GAS369</strain>
    </source>
</reference>
<proteinExistence type="predicted"/>
<dbReference type="RefSeq" id="WP_167558915.1">
    <property type="nucleotide sequence ID" value="NZ_LT629750.1"/>
</dbReference>
<evidence type="ECO:0000313" key="1">
    <source>
        <dbReference type="EMBL" id="SDT44123.1"/>
    </source>
</evidence>